<sequence>MSQGKDSNLISQNISSPLEKKEETCGTCLDLIDECETKSQRSKKRKSTIVNEDHGPEEWMQYRGVRRRSWGKFYAEIRIPKKKNTRLWLGTFNTAEEAALAYDKAAFKFHGRRAKVNFPHLIMSQDDQVMVHEPHSLTSSSSTTESSAVEPSTGYTMNITDVALQTN</sequence>
<dbReference type="Pfam" id="PF00847">
    <property type="entry name" value="AP2"/>
    <property type="match status" value="1"/>
</dbReference>
<evidence type="ECO:0000313" key="13">
    <source>
        <dbReference type="Proteomes" id="UP001172457"/>
    </source>
</evidence>
<comment type="similarity">
    <text evidence="9">Belongs to the AP2/ERF transcription factor family. ERF subfamily.</text>
</comment>
<evidence type="ECO:0000256" key="7">
    <source>
        <dbReference type="ARBA" id="ARBA00023163"/>
    </source>
</evidence>
<keyword evidence="8" id="KW-0539">Nucleus</keyword>
<keyword evidence="2" id="KW-0611">Plant defense</keyword>
<evidence type="ECO:0000256" key="2">
    <source>
        <dbReference type="ARBA" id="ARBA00022821"/>
    </source>
</evidence>
<dbReference type="Proteomes" id="UP001172457">
    <property type="component" value="Unassembled WGS sequence"/>
</dbReference>
<dbReference type="GO" id="GO:0003677">
    <property type="term" value="F:DNA binding"/>
    <property type="evidence" value="ECO:0007669"/>
    <property type="project" value="UniProtKB-KW"/>
</dbReference>
<dbReference type="InterPro" id="IPR016177">
    <property type="entry name" value="DNA-bd_dom_sf"/>
</dbReference>
<dbReference type="AlphaFoldDB" id="A0AA38VR80"/>
<feature type="compositionally biased region" description="Polar residues" evidence="10">
    <location>
        <begin position="1"/>
        <end position="16"/>
    </location>
</feature>
<dbReference type="SUPFAM" id="SSF54171">
    <property type="entry name" value="DNA-binding domain"/>
    <property type="match status" value="1"/>
</dbReference>
<comment type="subcellular location">
    <subcellularLocation>
        <location evidence="1">Nucleus</location>
    </subcellularLocation>
</comment>
<dbReference type="Gene3D" id="3.30.730.10">
    <property type="entry name" value="AP2/ERF domain"/>
    <property type="match status" value="1"/>
</dbReference>
<organism evidence="12 13">
    <name type="scientific">Centaurea solstitialis</name>
    <name type="common">yellow star-thistle</name>
    <dbReference type="NCBI Taxonomy" id="347529"/>
    <lineage>
        <taxon>Eukaryota</taxon>
        <taxon>Viridiplantae</taxon>
        <taxon>Streptophyta</taxon>
        <taxon>Embryophyta</taxon>
        <taxon>Tracheophyta</taxon>
        <taxon>Spermatophyta</taxon>
        <taxon>Magnoliopsida</taxon>
        <taxon>eudicotyledons</taxon>
        <taxon>Gunneridae</taxon>
        <taxon>Pentapetalae</taxon>
        <taxon>asterids</taxon>
        <taxon>campanulids</taxon>
        <taxon>Asterales</taxon>
        <taxon>Asteraceae</taxon>
        <taxon>Carduoideae</taxon>
        <taxon>Cardueae</taxon>
        <taxon>Centaureinae</taxon>
        <taxon>Centaurea</taxon>
    </lineage>
</organism>
<dbReference type="EMBL" id="JARYMX010000133">
    <property type="protein sequence ID" value="KAJ9535762.1"/>
    <property type="molecule type" value="Genomic_DNA"/>
</dbReference>
<dbReference type="PANTHER" id="PTHR31241:SF62">
    <property type="entry name" value="DEHYDRATION-RESPONSIVE ELEMENT-BINDING PROTEIN 2D"/>
    <property type="match status" value="1"/>
</dbReference>
<gene>
    <name evidence="12" type="ORF">OSB04_un001089</name>
</gene>
<dbReference type="SMART" id="SM00380">
    <property type="entry name" value="AP2"/>
    <property type="match status" value="1"/>
</dbReference>
<dbReference type="PROSITE" id="PS51032">
    <property type="entry name" value="AP2_ERF"/>
    <property type="match status" value="1"/>
</dbReference>
<evidence type="ECO:0000256" key="6">
    <source>
        <dbReference type="ARBA" id="ARBA00023159"/>
    </source>
</evidence>
<dbReference type="InterPro" id="IPR036955">
    <property type="entry name" value="AP2/ERF_dom_sf"/>
</dbReference>
<feature type="domain" description="AP2/ERF" evidence="11">
    <location>
        <begin position="61"/>
        <end position="119"/>
    </location>
</feature>
<keyword evidence="13" id="KW-1185">Reference proteome</keyword>
<keyword evidence="6" id="KW-0010">Activator</keyword>
<dbReference type="GO" id="GO:0006952">
    <property type="term" value="P:defense response"/>
    <property type="evidence" value="ECO:0007669"/>
    <property type="project" value="UniProtKB-KW"/>
</dbReference>
<dbReference type="InterPro" id="IPR001471">
    <property type="entry name" value="AP2/ERF_dom"/>
</dbReference>
<evidence type="ECO:0000256" key="4">
    <source>
        <dbReference type="ARBA" id="ARBA00023016"/>
    </source>
</evidence>
<proteinExistence type="inferred from homology"/>
<name>A0AA38VR80_9ASTR</name>
<reference evidence="12" key="1">
    <citation type="submission" date="2023-03" db="EMBL/GenBank/DDBJ databases">
        <title>Chromosome-scale reference genome and RAD-based genetic map of yellow starthistle (Centaurea solstitialis) reveal putative structural variation and QTLs associated with invader traits.</title>
        <authorList>
            <person name="Reatini B."/>
            <person name="Cang F.A."/>
            <person name="Jiang Q."/>
            <person name="Mckibben M.T.W."/>
            <person name="Barker M.S."/>
            <person name="Rieseberg L.H."/>
            <person name="Dlugosch K.M."/>
        </authorList>
    </citation>
    <scope>NUCLEOTIDE SEQUENCE</scope>
    <source>
        <strain evidence="12">CAN-66</strain>
        <tissue evidence="12">Leaf</tissue>
    </source>
</reference>
<dbReference type="PRINTS" id="PR00367">
    <property type="entry name" value="ETHRSPELEMNT"/>
</dbReference>
<dbReference type="GO" id="GO:0005634">
    <property type="term" value="C:nucleus"/>
    <property type="evidence" value="ECO:0007669"/>
    <property type="project" value="UniProtKB-SubCell"/>
</dbReference>
<evidence type="ECO:0000256" key="5">
    <source>
        <dbReference type="ARBA" id="ARBA00023125"/>
    </source>
</evidence>
<feature type="region of interest" description="Disordered" evidence="10">
    <location>
        <begin position="1"/>
        <end position="23"/>
    </location>
</feature>
<dbReference type="GO" id="GO:0003700">
    <property type="term" value="F:DNA-binding transcription factor activity"/>
    <property type="evidence" value="ECO:0007669"/>
    <property type="project" value="InterPro"/>
</dbReference>
<dbReference type="PANTHER" id="PTHR31241">
    <property type="entry name" value="DEHYDRATION-RESPONSIVE ELEMENT-BINDING PROTEIN 2C"/>
    <property type="match status" value="1"/>
</dbReference>
<protein>
    <recommendedName>
        <fullName evidence="11">AP2/ERF domain-containing protein</fullName>
    </recommendedName>
</protein>
<keyword evidence="5" id="KW-0238">DNA-binding</keyword>
<dbReference type="FunFam" id="3.30.730.10:FF:000001">
    <property type="entry name" value="Ethylene-responsive transcription factor 2"/>
    <property type="match status" value="1"/>
</dbReference>
<feature type="compositionally biased region" description="Low complexity" evidence="10">
    <location>
        <begin position="136"/>
        <end position="152"/>
    </location>
</feature>
<evidence type="ECO:0000256" key="9">
    <source>
        <dbReference type="ARBA" id="ARBA00024343"/>
    </source>
</evidence>
<keyword evidence="7" id="KW-0804">Transcription</keyword>
<evidence type="ECO:0000256" key="10">
    <source>
        <dbReference type="SAM" id="MobiDB-lite"/>
    </source>
</evidence>
<comment type="caution">
    <text evidence="12">The sequence shown here is derived from an EMBL/GenBank/DDBJ whole genome shotgun (WGS) entry which is preliminary data.</text>
</comment>
<evidence type="ECO:0000256" key="8">
    <source>
        <dbReference type="ARBA" id="ARBA00023242"/>
    </source>
</evidence>
<evidence type="ECO:0000256" key="3">
    <source>
        <dbReference type="ARBA" id="ARBA00023015"/>
    </source>
</evidence>
<evidence type="ECO:0000256" key="1">
    <source>
        <dbReference type="ARBA" id="ARBA00004123"/>
    </source>
</evidence>
<evidence type="ECO:0000259" key="11">
    <source>
        <dbReference type="PROSITE" id="PS51032"/>
    </source>
</evidence>
<keyword evidence="4" id="KW-0346">Stress response</keyword>
<dbReference type="CDD" id="cd00018">
    <property type="entry name" value="AP2"/>
    <property type="match status" value="1"/>
</dbReference>
<feature type="region of interest" description="Disordered" evidence="10">
    <location>
        <begin position="132"/>
        <end position="152"/>
    </location>
</feature>
<keyword evidence="3" id="KW-0805">Transcription regulation</keyword>
<accession>A0AA38VR80</accession>
<evidence type="ECO:0000313" key="12">
    <source>
        <dbReference type="EMBL" id="KAJ9535762.1"/>
    </source>
</evidence>